<dbReference type="Pfam" id="PF00392">
    <property type="entry name" value="GntR"/>
    <property type="match status" value="1"/>
</dbReference>
<organism evidence="5 6">
    <name type="scientific">Tractidigestivibacter scatoligenes</name>
    <name type="common">Olsenella scatoligenes</name>
    <dbReference type="NCBI Taxonomy" id="1299998"/>
    <lineage>
        <taxon>Bacteria</taxon>
        <taxon>Bacillati</taxon>
        <taxon>Actinomycetota</taxon>
        <taxon>Coriobacteriia</taxon>
        <taxon>Coriobacteriales</taxon>
        <taxon>Atopobiaceae</taxon>
        <taxon>Tractidigestivibacter</taxon>
    </lineage>
</organism>
<evidence type="ECO:0000256" key="2">
    <source>
        <dbReference type="ARBA" id="ARBA00023125"/>
    </source>
</evidence>
<evidence type="ECO:0000259" key="4">
    <source>
        <dbReference type="PROSITE" id="PS50949"/>
    </source>
</evidence>
<dbReference type="PANTHER" id="PTHR38445">
    <property type="entry name" value="HTH-TYPE TRANSCRIPTIONAL REPRESSOR YTRA"/>
    <property type="match status" value="1"/>
</dbReference>
<dbReference type="PROSITE" id="PS50949">
    <property type="entry name" value="HTH_GNTR"/>
    <property type="match status" value="1"/>
</dbReference>
<keyword evidence="2" id="KW-0238">DNA-binding</keyword>
<keyword evidence="3" id="KW-0804">Transcription</keyword>
<dbReference type="CDD" id="cd07377">
    <property type="entry name" value="WHTH_GntR"/>
    <property type="match status" value="1"/>
</dbReference>
<dbReference type="Proteomes" id="UP000054078">
    <property type="component" value="Unassembled WGS sequence"/>
</dbReference>
<dbReference type="SUPFAM" id="SSF46785">
    <property type="entry name" value="Winged helix' DNA-binding domain"/>
    <property type="match status" value="1"/>
</dbReference>
<sequence length="143" mass="15744">MPIVIDQMSEDPIYQQIRTQVIGAIATGELSPGEPLPSVRSLARDLGVNLHTVNKAYAVLRDEGYLIMRGRSGAFVADIRDSPVHHLTAEQDWLMGKELRRLAVAFRARGGSESAFVEEAARQARAAFQREKTLVKGAGTDER</sequence>
<dbReference type="InterPro" id="IPR036388">
    <property type="entry name" value="WH-like_DNA-bd_sf"/>
</dbReference>
<evidence type="ECO:0000313" key="5">
    <source>
        <dbReference type="EMBL" id="KUH58592.1"/>
    </source>
</evidence>
<dbReference type="InterPro" id="IPR000524">
    <property type="entry name" value="Tscrpt_reg_HTH_GntR"/>
</dbReference>
<reference evidence="5 6" key="1">
    <citation type="submission" date="2015-12" db="EMBL/GenBank/DDBJ databases">
        <title>Draft Genome Sequence of Olsenella scatoligenes SK9K4T; a Producer of 3-Methylindole- (skatole) and 4-Methylphenol- (p-cresol) Isolated from Pig Feces.</title>
        <authorList>
            <person name="Li X."/>
            <person name="Borg B."/>
            <person name="Canibe N."/>
        </authorList>
    </citation>
    <scope>NUCLEOTIDE SEQUENCE [LARGE SCALE GENOMIC DNA]</scope>
    <source>
        <strain evidence="5 6">SK9K4</strain>
    </source>
</reference>
<proteinExistence type="predicted"/>
<dbReference type="PANTHER" id="PTHR38445:SF12">
    <property type="entry name" value="GNTR-FAMILY TRANSCRIPTIONAL REGULATOR"/>
    <property type="match status" value="1"/>
</dbReference>
<dbReference type="GO" id="GO:0003677">
    <property type="term" value="F:DNA binding"/>
    <property type="evidence" value="ECO:0007669"/>
    <property type="project" value="UniProtKB-KW"/>
</dbReference>
<keyword evidence="6" id="KW-1185">Reference proteome</keyword>
<comment type="caution">
    <text evidence="5">The sequence shown here is derived from an EMBL/GenBank/DDBJ whole genome shotgun (WGS) entry which is preliminary data.</text>
</comment>
<dbReference type="OrthoDB" id="3192286at2"/>
<name>A0A100YWA0_TRASO</name>
<dbReference type="SMART" id="SM00345">
    <property type="entry name" value="HTH_GNTR"/>
    <property type="match status" value="1"/>
</dbReference>
<dbReference type="EMBL" id="LOJF01000009">
    <property type="protein sequence ID" value="KUH58592.1"/>
    <property type="molecule type" value="Genomic_DNA"/>
</dbReference>
<evidence type="ECO:0000256" key="1">
    <source>
        <dbReference type="ARBA" id="ARBA00023015"/>
    </source>
</evidence>
<dbReference type="Gene3D" id="1.10.10.10">
    <property type="entry name" value="Winged helix-like DNA-binding domain superfamily/Winged helix DNA-binding domain"/>
    <property type="match status" value="1"/>
</dbReference>
<dbReference type="GO" id="GO:0003700">
    <property type="term" value="F:DNA-binding transcription factor activity"/>
    <property type="evidence" value="ECO:0007669"/>
    <property type="project" value="InterPro"/>
</dbReference>
<dbReference type="STRING" id="1299998.AUL39_06330"/>
<evidence type="ECO:0000256" key="3">
    <source>
        <dbReference type="ARBA" id="ARBA00023163"/>
    </source>
</evidence>
<gene>
    <name evidence="5" type="ORF">AUL39_06330</name>
</gene>
<dbReference type="AlphaFoldDB" id="A0A100YWA0"/>
<keyword evidence="1" id="KW-0805">Transcription regulation</keyword>
<evidence type="ECO:0000313" key="6">
    <source>
        <dbReference type="Proteomes" id="UP000054078"/>
    </source>
</evidence>
<accession>A0A100YWA0</accession>
<protein>
    <recommendedName>
        <fullName evidence="4">HTH gntR-type domain-containing protein</fullName>
    </recommendedName>
</protein>
<dbReference type="RefSeq" id="WP_059054741.1">
    <property type="nucleotide sequence ID" value="NZ_LOJF01000009.1"/>
</dbReference>
<feature type="domain" description="HTH gntR-type" evidence="4">
    <location>
        <begin position="11"/>
        <end position="79"/>
    </location>
</feature>
<dbReference type="InterPro" id="IPR036390">
    <property type="entry name" value="WH_DNA-bd_sf"/>
</dbReference>